<dbReference type="InterPro" id="IPR001309">
    <property type="entry name" value="Pept_C14_p20"/>
</dbReference>
<dbReference type="Gene3D" id="3.40.50.1460">
    <property type="match status" value="1"/>
</dbReference>
<evidence type="ECO:0000259" key="2">
    <source>
        <dbReference type="PROSITE" id="PS50208"/>
    </source>
</evidence>
<protein>
    <recommendedName>
        <fullName evidence="2">Caspase family p20 domain-containing protein</fullName>
    </recommendedName>
</protein>
<feature type="non-terminal residue" evidence="3">
    <location>
        <position position="1"/>
    </location>
</feature>
<dbReference type="GO" id="GO:0006508">
    <property type="term" value="P:proteolysis"/>
    <property type="evidence" value="ECO:0007669"/>
    <property type="project" value="InterPro"/>
</dbReference>
<organism evidence="3 4">
    <name type="scientific">Meganyctiphanes norvegica</name>
    <name type="common">Northern krill</name>
    <name type="synonym">Thysanopoda norvegica</name>
    <dbReference type="NCBI Taxonomy" id="48144"/>
    <lineage>
        <taxon>Eukaryota</taxon>
        <taxon>Metazoa</taxon>
        <taxon>Ecdysozoa</taxon>
        <taxon>Arthropoda</taxon>
        <taxon>Crustacea</taxon>
        <taxon>Multicrustacea</taxon>
        <taxon>Malacostraca</taxon>
        <taxon>Eumalacostraca</taxon>
        <taxon>Eucarida</taxon>
        <taxon>Euphausiacea</taxon>
        <taxon>Euphausiidae</taxon>
        <taxon>Meganyctiphanes</taxon>
    </lineage>
</organism>
<feature type="compositionally biased region" description="Polar residues" evidence="1">
    <location>
        <begin position="45"/>
        <end position="57"/>
    </location>
</feature>
<comment type="caution">
    <text evidence="3">The sequence shown here is derived from an EMBL/GenBank/DDBJ whole genome shotgun (WGS) entry which is preliminary data.</text>
</comment>
<dbReference type="PROSITE" id="PS50208">
    <property type="entry name" value="CASPASE_P20"/>
    <property type="match status" value="1"/>
</dbReference>
<evidence type="ECO:0000256" key="1">
    <source>
        <dbReference type="SAM" id="MobiDB-lite"/>
    </source>
</evidence>
<dbReference type="Pfam" id="PF00656">
    <property type="entry name" value="Peptidase_C14"/>
    <property type="match status" value="1"/>
</dbReference>
<dbReference type="AlphaFoldDB" id="A0AAV2QB81"/>
<evidence type="ECO:0000313" key="4">
    <source>
        <dbReference type="Proteomes" id="UP001497623"/>
    </source>
</evidence>
<dbReference type="EMBL" id="CAXKWB010004743">
    <property type="protein sequence ID" value="CAL4075140.1"/>
    <property type="molecule type" value="Genomic_DNA"/>
</dbReference>
<dbReference type="SUPFAM" id="SSF52129">
    <property type="entry name" value="Caspase-like"/>
    <property type="match status" value="1"/>
</dbReference>
<keyword evidence="4" id="KW-1185">Reference proteome</keyword>
<dbReference type="InterPro" id="IPR029030">
    <property type="entry name" value="Caspase-like_dom_sf"/>
</dbReference>
<feature type="domain" description="Caspase family p20" evidence="2">
    <location>
        <begin position="67"/>
        <end position="121"/>
    </location>
</feature>
<gene>
    <name evidence="3" type="ORF">MNOR_LOCUS9708</name>
</gene>
<feature type="compositionally biased region" description="Polar residues" evidence="1">
    <location>
        <begin position="1"/>
        <end position="14"/>
    </location>
</feature>
<reference evidence="3 4" key="1">
    <citation type="submission" date="2024-05" db="EMBL/GenBank/DDBJ databases">
        <authorList>
            <person name="Wallberg A."/>
        </authorList>
    </citation>
    <scope>NUCLEOTIDE SEQUENCE [LARGE SCALE GENOMIC DNA]</scope>
</reference>
<feature type="non-terminal residue" evidence="3">
    <location>
        <position position="124"/>
    </location>
</feature>
<dbReference type="InterPro" id="IPR011600">
    <property type="entry name" value="Pept_C14_caspase"/>
</dbReference>
<evidence type="ECO:0000313" key="3">
    <source>
        <dbReference type="EMBL" id="CAL4075140.1"/>
    </source>
</evidence>
<name>A0AAV2QB81_MEGNR</name>
<proteinExistence type="predicted"/>
<sequence length="124" mass="13713">DNDIQSNNTENSELLMNLEGEDNDIQSNGTENSELLTNLEGGDNDIQSNGTENSELLTNLEGGDNDIQSHVETDSVGSMPGDYIKIGFPVRLIYELFTSQQCPRLAEVPKLFYIQACRGEKIDN</sequence>
<dbReference type="GO" id="GO:0004197">
    <property type="term" value="F:cysteine-type endopeptidase activity"/>
    <property type="evidence" value="ECO:0007669"/>
    <property type="project" value="InterPro"/>
</dbReference>
<feature type="compositionally biased region" description="Polar residues" evidence="1">
    <location>
        <begin position="25"/>
        <end position="36"/>
    </location>
</feature>
<feature type="region of interest" description="Disordered" evidence="1">
    <location>
        <begin position="1"/>
        <end position="74"/>
    </location>
</feature>
<dbReference type="Proteomes" id="UP001497623">
    <property type="component" value="Unassembled WGS sequence"/>
</dbReference>
<accession>A0AAV2QB81</accession>